<dbReference type="Pfam" id="PF11213">
    <property type="entry name" value="DUF3006"/>
    <property type="match status" value="1"/>
</dbReference>
<accession>A0A9Y2AK11</accession>
<sequence length="72" mass="8424">MISVVIDRFENDKAILLFEDEEKSVIFPKKYLPRDVDEGDYLRINIVADKEATNAARKEAQELLEKLKKQNK</sequence>
<proteinExistence type="predicted"/>
<evidence type="ECO:0000313" key="1">
    <source>
        <dbReference type="EMBL" id="WIW71498.1"/>
    </source>
</evidence>
<evidence type="ECO:0000313" key="2">
    <source>
        <dbReference type="Proteomes" id="UP001243623"/>
    </source>
</evidence>
<dbReference type="Proteomes" id="UP001243623">
    <property type="component" value="Chromosome"/>
</dbReference>
<dbReference type="RefSeq" id="WP_147667779.1">
    <property type="nucleotide sequence ID" value="NZ_CP120678.1"/>
</dbReference>
<reference evidence="1" key="1">
    <citation type="submission" date="2023-03" db="EMBL/GenBank/DDBJ databases">
        <title>Selenobaculum gbiensis gen. nov. sp. nov., a new bacterium isolated from the gut microbiota of IBD patient.</title>
        <authorList>
            <person name="Yeo S."/>
            <person name="Park H."/>
            <person name="Huh C.S."/>
        </authorList>
    </citation>
    <scope>NUCLEOTIDE SEQUENCE</scope>
    <source>
        <strain evidence="1">ICN-92133</strain>
    </source>
</reference>
<dbReference type="AlphaFoldDB" id="A0A9Y2AK11"/>
<keyword evidence="2" id="KW-1185">Reference proteome</keyword>
<gene>
    <name evidence="1" type="ORF">P3F81_04105</name>
</gene>
<organism evidence="1 2">
    <name type="scientific">Selenobaculum gibii</name>
    <dbReference type="NCBI Taxonomy" id="3054208"/>
    <lineage>
        <taxon>Bacteria</taxon>
        <taxon>Bacillati</taxon>
        <taxon>Bacillota</taxon>
        <taxon>Negativicutes</taxon>
        <taxon>Selenomonadales</taxon>
        <taxon>Selenomonadaceae</taxon>
        <taxon>Selenobaculum</taxon>
    </lineage>
</organism>
<protein>
    <submittedName>
        <fullName evidence="1">DUF3006 domain-containing protein</fullName>
    </submittedName>
</protein>
<name>A0A9Y2AK11_9FIRM</name>
<dbReference type="KEGG" id="sgbi:P3F81_04105"/>
<dbReference type="EMBL" id="CP120678">
    <property type="protein sequence ID" value="WIW71498.1"/>
    <property type="molecule type" value="Genomic_DNA"/>
</dbReference>
<dbReference type="Gene3D" id="6.20.120.50">
    <property type="match status" value="1"/>
</dbReference>
<dbReference type="InterPro" id="IPR021377">
    <property type="entry name" value="DUF3006"/>
</dbReference>